<sequence length="293" mass="32550">MIYWLAALTLLILAITSIMYSLGFNNVASTTHRLTASVQVSSRQKLKRASEAPIFEWLQKHGFSSSPSKNILLLGLLIAIDTGVYYLLGGLAALMAWGALIAVSFSIAHWRRANIRLKITQQLPSFIDQVNRRIKVGMSIHQAVEQSSSATASPLKHVLERVNQRRGIGIELQDAFYKEGTLTGVHSFRLLGSIFSINTRYGGSISDSLHSLVQLLRQQDLSRRELKSITGETRITAWVIGAAPVLVGAYMMAQSPELIIDMWYSEKGRYALLLGAGMQTCGVLIIWRMFRTL</sequence>
<name>A0ABV5HM77_9VIBR</name>
<evidence type="ECO:0000313" key="8">
    <source>
        <dbReference type="EMBL" id="MFB9135334.1"/>
    </source>
</evidence>
<evidence type="ECO:0000313" key="9">
    <source>
        <dbReference type="Proteomes" id="UP001589645"/>
    </source>
</evidence>
<keyword evidence="3 6" id="KW-0812">Transmembrane</keyword>
<dbReference type="Proteomes" id="UP001589645">
    <property type="component" value="Unassembled WGS sequence"/>
</dbReference>
<feature type="domain" description="Type II secretion system protein GspF" evidence="7">
    <location>
        <begin position="126"/>
        <end position="252"/>
    </location>
</feature>
<evidence type="ECO:0000256" key="6">
    <source>
        <dbReference type="SAM" id="Phobius"/>
    </source>
</evidence>
<feature type="transmembrane region" description="Helical" evidence="6">
    <location>
        <begin position="271"/>
        <end position="290"/>
    </location>
</feature>
<protein>
    <submittedName>
        <fullName evidence="8">Type II secretion system F family protein</fullName>
    </submittedName>
</protein>
<evidence type="ECO:0000256" key="5">
    <source>
        <dbReference type="ARBA" id="ARBA00023136"/>
    </source>
</evidence>
<gene>
    <name evidence="8" type="ORF">ACFFUV_10205</name>
</gene>
<keyword evidence="9" id="KW-1185">Reference proteome</keyword>
<evidence type="ECO:0000256" key="2">
    <source>
        <dbReference type="ARBA" id="ARBA00022475"/>
    </source>
</evidence>
<proteinExistence type="predicted"/>
<evidence type="ECO:0000256" key="1">
    <source>
        <dbReference type="ARBA" id="ARBA00004651"/>
    </source>
</evidence>
<accession>A0ABV5HM77</accession>
<keyword evidence="5 6" id="KW-0472">Membrane</keyword>
<dbReference type="RefSeq" id="WP_390192088.1">
    <property type="nucleotide sequence ID" value="NZ_JBHMEP010000002.1"/>
</dbReference>
<feature type="transmembrane region" description="Helical" evidence="6">
    <location>
        <begin position="233"/>
        <end position="251"/>
    </location>
</feature>
<dbReference type="PANTHER" id="PTHR35007:SF1">
    <property type="entry name" value="PILUS ASSEMBLY PROTEIN"/>
    <property type="match status" value="1"/>
</dbReference>
<dbReference type="Pfam" id="PF00482">
    <property type="entry name" value="T2SSF"/>
    <property type="match status" value="1"/>
</dbReference>
<evidence type="ECO:0000256" key="4">
    <source>
        <dbReference type="ARBA" id="ARBA00022989"/>
    </source>
</evidence>
<feature type="transmembrane region" description="Helical" evidence="6">
    <location>
        <begin position="84"/>
        <end position="108"/>
    </location>
</feature>
<keyword evidence="2" id="KW-1003">Cell membrane</keyword>
<evidence type="ECO:0000259" key="7">
    <source>
        <dbReference type="Pfam" id="PF00482"/>
    </source>
</evidence>
<dbReference type="EMBL" id="JBHMEP010000002">
    <property type="protein sequence ID" value="MFB9135334.1"/>
    <property type="molecule type" value="Genomic_DNA"/>
</dbReference>
<comment type="subcellular location">
    <subcellularLocation>
        <location evidence="1">Cell membrane</location>
        <topology evidence="1">Multi-pass membrane protein</topology>
    </subcellularLocation>
</comment>
<comment type="caution">
    <text evidence="8">The sequence shown here is derived from an EMBL/GenBank/DDBJ whole genome shotgun (WGS) entry which is preliminary data.</text>
</comment>
<evidence type="ECO:0000256" key="3">
    <source>
        <dbReference type="ARBA" id="ARBA00022692"/>
    </source>
</evidence>
<dbReference type="InterPro" id="IPR018076">
    <property type="entry name" value="T2SS_GspF_dom"/>
</dbReference>
<dbReference type="PANTHER" id="PTHR35007">
    <property type="entry name" value="INTEGRAL MEMBRANE PROTEIN-RELATED"/>
    <property type="match status" value="1"/>
</dbReference>
<reference evidence="8 9" key="1">
    <citation type="submission" date="2024-09" db="EMBL/GenBank/DDBJ databases">
        <authorList>
            <person name="Sun Q."/>
            <person name="Mori K."/>
        </authorList>
    </citation>
    <scope>NUCLEOTIDE SEQUENCE [LARGE SCALE GENOMIC DNA]</scope>
    <source>
        <strain evidence="8 9">CECT 8064</strain>
    </source>
</reference>
<keyword evidence="4 6" id="KW-1133">Transmembrane helix</keyword>
<organism evidence="8 9">
    <name type="scientific">Vibrio olivae</name>
    <dbReference type="NCBI Taxonomy" id="1243002"/>
    <lineage>
        <taxon>Bacteria</taxon>
        <taxon>Pseudomonadati</taxon>
        <taxon>Pseudomonadota</taxon>
        <taxon>Gammaproteobacteria</taxon>
        <taxon>Vibrionales</taxon>
        <taxon>Vibrionaceae</taxon>
        <taxon>Vibrio</taxon>
    </lineage>
</organism>